<name>A0A1S8MFH8_9CLOT</name>
<keyword evidence="4" id="KW-0547">Nucleotide-binding</keyword>
<keyword evidence="6" id="KW-0472">Membrane</keyword>
<dbReference type="PANTHER" id="PTHR43166:SF35">
    <property type="entry name" value="L-CYSTINE IMPORT ATP-BINDING PROTEIN TCYN"/>
    <property type="match status" value="1"/>
</dbReference>
<evidence type="ECO:0000313" key="7">
    <source>
        <dbReference type="EMBL" id="URZ10720.1"/>
    </source>
</evidence>
<sequence>MIKIENLHKKYGENEVIKGISLDIKDGEIVAVIGPSGTGKSTLLRCLNYLETPDSGTLSIGEFKVNFENISKDQVYNLRKKSSMVFQNYNLFKNKTAVQNVMEALKIVKKMPKAEAEKISLEALKQVGLLDKADSYPSRLSGGQQQRIGIARAMVLKPEVILFDEPTSALDPEWVSEVLDVIKNIASRHMTMIIVTHEMNFAREIADKVVFLDGGNIIQCGTPEEVFEKSDNKRVNQFIKKLH</sequence>
<evidence type="ECO:0000256" key="3">
    <source>
        <dbReference type="ARBA" id="ARBA00022475"/>
    </source>
</evidence>
<dbReference type="InterPro" id="IPR050086">
    <property type="entry name" value="MetN_ABC_transporter-like"/>
</dbReference>
<evidence type="ECO:0000256" key="4">
    <source>
        <dbReference type="ARBA" id="ARBA00022741"/>
    </source>
</evidence>
<dbReference type="SUPFAM" id="SSF52540">
    <property type="entry name" value="P-loop containing nucleoside triphosphate hydrolases"/>
    <property type="match status" value="1"/>
</dbReference>
<dbReference type="GO" id="GO:0016887">
    <property type="term" value="F:ATP hydrolysis activity"/>
    <property type="evidence" value="ECO:0007669"/>
    <property type="project" value="InterPro"/>
</dbReference>
<dbReference type="InterPro" id="IPR027417">
    <property type="entry name" value="P-loop_NTPase"/>
</dbReference>
<evidence type="ECO:0000256" key="5">
    <source>
        <dbReference type="ARBA" id="ARBA00022840"/>
    </source>
</evidence>
<dbReference type="Gene3D" id="3.40.50.300">
    <property type="entry name" value="P-loop containing nucleotide triphosphate hydrolases"/>
    <property type="match status" value="1"/>
</dbReference>
<dbReference type="InterPro" id="IPR003593">
    <property type="entry name" value="AAA+_ATPase"/>
</dbReference>
<dbReference type="InterPro" id="IPR017871">
    <property type="entry name" value="ABC_transporter-like_CS"/>
</dbReference>
<organism evidence="7 8">
    <name type="scientific">Clostridium felsineum</name>
    <dbReference type="NCBI Taxonomy" id="36839"/>
    <lineage>
        <taxon>Bacteria</taxon>
        <taxon>Bacillati</taxon>
        <taxon>Bacillota</taxon>
        <taxon>Clostridia</taxon>
        <taxon>Eubacteriales</taxon>
        <taxon>Clostridiaceae</taxon>
        <taxon>Clostridium</taxon>
    </lineage>
</organism>
<dbReference type="InterPro" id="IPR030679">
    <property type="entry name" value="ABC_ATPase_HisP-typ"/>
</dbReference>
<reference evidence="7 8" key="1">
    <citation type="submission" date="2022-04" db="EMBL/GenBank/DDBJ databases">
        <title>Genome sequence of C. roseum typestrain.</title>
        <authorList>
            <person name="Poehlein A."/>
            <person name="Schoch T."/>
            <person name="Duerre P."/>
            <person name="Daniel R."/>
        </authorList>
    </citation>
    <scope>NUCLEOTIDE SEQUENCE [LARGE SCALE GENOMIC DNA]</scope>
    <source>
        <strain evidence="7 8">DSM 7320</strain>
    </source>
</reference>
<comment type="subcellular location">
    <subcellularLocation>
        <location evidence="1">Cell membrane</location>
        <topology evidence="1">Peripheral membrane protein</topology>
    </subcellularLocation>
</comment>
<protein>
    <submittedName>
        <fullName evidence="7">Amino-acid import ATP-binding protein YxeO</fullName>
        <ecNumber evidence="7">3.6.3.-</ecNumber>
    </submittedName>
</protein>
<dbReference type="PROSITE" id="PS50893">
    <property type="entry name" value="ABC_TRANSPORTER_2"/>
    <property type="match status" value="1"/>
</dbReference>
<dbReference type="Pfam" id="PF00005">
    <property type="entry name" value="ABC_tran"/>
    <property type="match status" value="1"/>
</dbReference>
<keyword evidence="5 7" id="KW-0067">ATP-binding</keyword>
<dbReference type="EC" id="3.6.3.-" evidence="7"/>
<evidence type="ECO:0000256" key="1">
    <source>
        <dbReference type="ARBA" id="ARBA00004202"/>
    </source>
</evidence>
<keyword evidence="8" id="KW-1185">Reference proteome</keyword>
<proteinExistence type="predicted"/>
<dbReference type="CDD" id="cd03262">
    <property type="entry name" value="ABC_HisP_GlnQ"/>
    <property type="match status" value="1"/>
</dbReference>
<dbReference type="InterPro" id="IPR003439">
    <property type="entry name" value="ABC_transporter-like_ATP-bd"/>
</dbReference>
<dbReference type="STRING" id="84029.CROST_02740"/>
<evidence type="ECO:0000313" key="8">
    <source>
        <dbReference type="Proteomes" id="UP000190951"/>
    </source>
</evidence>
<dbReference type="PANTHER" id="PTHR43166">
    <property type="entry name" value="AMINO ACID IMPORT ATP-BINDING PROTEIN"/>
    <property type="match status" value="1"/>
</dbReference>
<dbReference type="AlphaFoldDB" id="A0A1S8MFH8"/>
<keyword evidence="2" id="KW-0813">Transport</keyword>
<evidence type="ECO:0000256" key="6">
    <source>
        <dbReference type="ARBA" id="ARBA00023136"/>
    </source>
</evidence>
<dbReference type="RefSeq" id="WP_077832450.1">
    <property type="nucleotide sequence ID" value="NZ_CP096983.1"/>
</dbReference>
<dbReference type="PIRSF" id="PIRSF039085">
    <property type="entry name" value="ABC_ATPase_HisP"/>
    <property type="match status" value="1"/>
</dbReference>
<keyword evidence="7" id="KW-0378">Hydrolase</keyword>
<dbReference type="GO" id="GO:0015424">
    <property type="term" value="F:ABC-type amino acid transporter activity"/>
    <property type="evidence" value="ECO:0007669"/>
    <property type="project" value="InterPro"/>
</dbReference>
<accession>A0A1S8MFH8</accession>
<dbReference type="GO" id="GO:0005524">
    <property type="term" value="F:ATP binding"/>
    <property type="evidence" value="ECO:0007669"/>
    <property type="project" value="UniProtKB-KW"/>
</dbReference>
<dbReference type="EMBL" id="CP096983">
    <property type="protein sequence ID" value="URZ10720.1"/>
    <property type="molecule type" value="Genomic_DNA"/>
</dbReference>
<dbReference type="KEGG" id="crw:CROST_014300"/>
<dbReference type="SMART" id="SM00382">
    <property type="entry name" value="AAA"/>
    <property type="match status" value="1"/>
</dbReference>
<keyword evidence="3" id="KW-1003">Cell membrane</keyword>
<dbReference type="Proteomes" id="UP000190951">
    <property type="component" value="Chromosome"/>
</dbReference>
<dbReference type="PROSITE" id="PS00211">
    <property type="entry name" value="ABC_TRANSPORTER_1"/>
    <property type="match status" value="1"/>
</dbReference>
<dbReference type="GO" id="GO:0005886">
    <property type="term" value="C:plasma membrane"/>
    <property type="evidence" value="ECO:0007669"/>
    <property type="project" value="UniProtKB-SubCell"/>
</dbReference>
<gene>
    <name evidence="7" type="primary">yxeO</name>
    <name evidence="7" type="ORF">CROST_014300</name>
</gene>
<evidence type="ECO:0000256" key="2">
    <source>
        <dbReference type="ARBA" id="ARBA00022448"/>
    </source>
</evidence>